<keyword evidence="1" id="KW-1133">Transmembrane helix</keyword>
<evidence type="ECO:0000259" key="2">
    <source>
        <dbReference type="Pfam" id="PF22361"/>
    </source>
</evidence>
<dbReference type="AlphaFoldDB" id="A0A1H7VJ64"/>
<dbReference type="Proteomes" id="UP000198744">
    <property type="component" value="Unassembled WGS sequence"/>
</dbReference>
<accession>A0A1H7VJ64</accession>
<dbReference type="STRING" id="43775.SAMN04489760_10413"/>
<dbReference type="Pfam" id="PF22361">
    <property type="entry name" value="IglE_N"/>
    <property type="match status" value="1"/>
</dbReference>
<keyword evidence="3" id="KW-0449">Lipoprotein</keyword>
<keyword evidence="4" id="KW-1185">Reference proteome</keyword>
<dbReference type="RefSeq" id="WP_093882371.1">
    <property type="nucleotide sequence ID" value="NZ_FOBS01000004.1"/>
</dbReference>
<name>A0A1H7VJ64_9BACT</name>
<sequence>MLKFHQKDTVEGFAGSAIIILFLLTLMGCLCGCGKSAVKQEQILFNILPDVRINDERPVYIVIRKVNRTEFQIHDYDFISDMVYANPPNESLLDWHMLMPGQKEKIKVIKPDKSDIGVYVLFANPGETWKLLFEAPLKTEYHIKVKNNEIEEYQKGFLW</sequence>
<feature type="transmembrane region" description="Helical" evidence="1">
    <location>
        <begin position="12"/>
        <end position="33"/>
    </location>
</feature>
<evidence type="ECO:0000313" key="3">
    <source>
        <dbReference type="EMBL" id="SEM09263.1"/>
    </source>
</evidence>
<evidence type="ECO:0000256" key="1">
    <source>
        <dbReference type="SAM" id="Phobius"/>
    </source>
</evidence>
<protein>
    <submittedName>
        <fullName evidence="3">Type VI secretion lipoprotein, VasD, EvfM, TssJ, VC_A0113</fullName>
    </submittedName>
</protein>
<evidence type="ECO:0000313" key="4">
    <source>
        <dbReference type="Proteomes" id="UP000198744"/>
    </source>
</evidence>
<gene>
    <name evidence="3" type="ORF">SAMN04489760_10413</name>
</gene>
<dbReference type="PROSITE" id="PS51257">
    <property type="entry name" value="PROKAR_LIPOPROTEIN"/>
    <property type="match status" value="1"/>
</dbReference>
<organism evidence="3 4">
    <name type="scientific">Syntrophus gentianae</name>
    <dbReference type="NCBI Taxonomy" id="43775"/>
    <lineage>
        <taxon>Bacteria</taxon>
        <taxon>Pseudomonadati</taxon>
        <taxon>Thermodesulfobacteriota</taxon>
        <taxon>Syntrophia</taxon>
        <taxon>Syntrophales</taxon>
        <taxon>Syntrophaceae</taxon>
        <taxon>Syntrophus</taxon>
    </lineage>
</organism>
<dbReference type="InterPro" id="IPR054378">
    <property type="entry name" value="IgE-like_C"/>
</dbReference>
<proteinExistence type="predicted"/>
<keyword evidence="1" id="KW-0472">Membrane</keyword>
<keyword evidence="1" id="KW-0812">Transmembrane</keyword>
<reference evidence="3 4" key="1">
    <citation type="submission" date="2016-10" db="EMBL/GenBank/DDBJ databases">
        <authorList>
            <person name="de Groot N.N."/>
        </authorList>
    </citation>
    <scope>NUCLEOTIDE SEQUENCE [LARGE SCALE GENOMIC DNA]</scope>
    <source>
        <strain evidence="3 4">DSM 8423</strain>
    </source>
</reference>
<feature type="domain" description="Type VI lipoprotein IgE-like C-terminal" evidence="2">
    <location>
        <begin position="60"/>
        <end position="145"/>
    </location>
</feature>
<dbReference type="EMBL" id="FOBS01000004">
    <property type="protein sequence ID" value="SEM09263.1"/>
    <property type="molecule type" value="Genomic_DNA"/>
</dbReference>